<protein>
    <submittedName>
        <fullName evidence="1">Uncharacterized protein</fullName>
    </submittedName>
</protein>
<reference evidence="1 2" key="1">
    <citation type="submission" date="2019-01" db="EMBL/GenBank/DDBJ databases">
        <authorList>
            <person name="Deng T."/>
        </authorList>
    </citation>
    <scope>NUCLEOTIDE SEQUENCE [LARGE SCALE GENOMIC DNA]</scope>
    <source>
        <strain evidence="1 2">F8825</strain>
    </source>
</reference>
<name>A0A4Q2T571_9HYPH</name>
<sequence>MSIIGSCVSRDAFDVKAGPQLPNVKFYAARTSFGSAFVKERFPLSLSEIDPNGTIASQWQRRMIERDFDKTLICALEQFQRHDTVILDFIDERFDLLCYRGYIATYSAELRKNTNMHNTLDGVRLIQSGSHEHVERWIEGFCRFATIADKLSLRLVLNNCRWAEYTDTGERVAPEEYVVRSNSFLRNLYDIARNTCDLRTIYDDDHEFVASSKHKWSTAPFHYTEDSYIVFKERLVSILESRQ</sequence>
<dbReference type="RefSeq" id="WP_165351140.1">
    <property type="nucleotide sequence ID" value="NZ_SDVB01000216.1"/>
</dbReference>
<dbReference type="InterPro" id="IPR046237">
    <property type="entry name" value="DUF6270"/>
</dbReference>
<evidence type="ECO:0000313" key="2">
    <source>
        <dbReference type="Proteomes" id="UP000291088"/>
    </source>
</evidence>
<gene>
    <name evidence="1" type="ORF">EUU22_10525</name>
</gene>
<dbReference type="AlphaFoldDB" id="A0A4Q2T571"/>
<accession>A0A4Q2T571</accession>
<comment type="caution">
    <text evidence="1">The sequence shown here is derived from an EMBL/GenBank/DDBJ whole genome shotgun (WGS) entry which is preliminary data.</text>
</comment>
<organism evidence="1 2">
    <name type="scientific">Ciceribacter ferrooxidans</name>
    <dbReference type="NCBI Taxonomy" id="2509717"/>
    <lineage>
        <taxon>Bacteria</taxon>
        <taxon>Pseudomonadati</taxon>
        <taxon>Pseudomonadota</taxon>
        <taxon>Alphaproteobacteria</taxon>
        <taxon>Hyphomicrobiales</taxon>
        <taxon>Rhizobiaceae</taxon>
        <taxon>Ciceribacter</taxon>
    </lineage>
</organism>
<dbReference type="Pfam" id="PF19786">
    <property type="entry name" value="DUF6270"/>
    <property type="match status" value="1"/>
</dbReference>
<evidence type="ECO:0000313" key="1">
    <source>
        <dbReference type="EMBL" id="RYC13955.1"/>
    </source>
</evidence>
<keyword evidence="2" id="KW-1185">Reference proteome</keyword>
<dbReference type="EMBL" id="SDVB01000216">
    <property type="protein sequence ID" value="RYC13955.1"/>
    <property type="molecule type" value="Genomic_DNA"/>
</dbReference>
<proteinExistence type="predicted"/>
<dbReference type="Proteomes" id="UP000291088">
    <property type="component" value="Unassembled WGS sequence"/>
</dbReference>